<reference evidence="1" key="1">
    <citation type="journal article" date="2014" name="Front. Microbiol.">
        <title>High frequency of phylogenetically diverse reductive dehalogenase-homologous genes in deep subseafloor sedimentary metagenomes.</title>
        <authorList>
            <person name="Kawai M."/>
            <person name="Futagami T."/>
            <person name="Toyoda A."/>
            <person name="Takaki Y."/>
            <person name="Nishi S."/>
            <person name="Hori S."/>
            <person name="Arai W."/>
            <person name="Tsubouchi T."/>
            <person name="Morono Y."/>
            <person name="Uchiyama I."/>
            <person name="Ito T."/>
            <person name="Fujiyama A."/>
            <person name="Inagaki F."/>
            <person name="Takami H."/>
        </authorList>
    </citation>
    <scope>NUCLEOTIDE SEQUENCE</scope>
    <source>
        <strain evidence="1">Expedition CK06-06</strain>
    </source>
</reference>
<comment type="caution">
    <text evidence="1">The sequence shown here is derived from an EMBL/GenBank/DDBJ whole genome shotgun (WGS) entry which is preliminary data.</text>
</comment>
<organism evidence="1">
    <name type="scientific">marine sediment metagenome</name>
    <dbReference type="NCBI Taxonomy" id="412755"/>
    <lineage>
        <taxon>unclassified sequences</taxon>
        <taxon>metagenomes</taxon>
        <taxon>ecological metagenomes</taxon>
    </lineage>
</organism>
<dbReference type="AlphaFoldDB" id="X1U956"/>
<protein>
    <submittedName>
        <fullName evidence="1">Uncharacterized protein</fullName>
    </submittedName>
</protein>
<dbReference type="EMBL" id="BARW01020140">
    <property type="protein sequence ID" value="GAI88864.1"/>
    <property type="molecule type" value="Genomic_DNA"/>
</dbReference>
<sequence>MKYRNTVVLAEKLEAAAGTEIIPLNLQDVISRLTIGYRLKLNTAAMSAHPVANITRIELV</sequence>
<accession>X1U956</accession>
<evidence type="ECO:0000313" key="1">
    <source>
        <dbReference type="EMBL" id="GAI88864.1"/>
    </source>
</evidence>
<proteinExistence type="predicted"/>
<feature type="non-terminal residue" evidence="1">
    <location>
        <position position="60"/>
    </location>
</feature>
<gene>
    <name evidence="1" type="ORF">S12H4_34087</name>
</gene>
<name>X1U956_9ZZZZ</name>